<evidence type="ECO:0000256" key="2">
    <source>
        <dbReference type="ARBA" id="ARBA00022670"/>
    </source>
</evidence>
<keyword evidence="9 12" id="KW-0472">Membrane</keyword>
<feature type="transmembrane region" description="Helical" evidence="12">
    <location>
        <begin position="215"/>
        <end position="237"/>
    </location>
</feature>
<dbReference type="Pfam" id="PF01435">
    <property type="entry name" value="Peptidase_M48"/>
    <property type="match status" value="1"/>
</dbReference>
<feature type="transmembrane region" description="Helical" evidence="12">
    <location>
        <begin position="58"/>
        <end position="76"/>
    </location>
</feature>
<evidence type="ECO:0000256" key="12">
    <source>
        <dbReference type="SAM" id="Phobius"/>
    </source>
</evidence>
<feature type="domain" description="Peptidase M48" evidence="13">
    <location>
        <begin position="106"/>
        <end position="319"/>
    </location>
</feature>
<keyword evidence="8 10" id="KW-0482">Metalloprotease</keyword>
<keyword evidence="4" id="KW-0479">Metal-binding</keyword>
<keyword evidence="2 10" id="KW-0645">Protease</keyword>
<dbReference type="Proteomes" id="UP001156903">
    <property type="component" value="Unassembled WGS sequence"/>
</dbReference>
<evidence type="ECO:0000256" key="10">
    <source>
        <dbReference type="RuleBase" id="RU003983"/>
    </source>
</evidence>
<dbReference type="EMBL" id="BSPB01000031">
    <property type="protein sequence ID" value="GLS15679.1"/>
    <property type="molecule type" value="Genomic_DNA"/>
</dbReference>
<comment type="cofactor">
    <cofactor evidence="10">
        <name>Zn(2+)</name>
        <dbReference type="ChEBI" id="CHEBI:29105"/>
    </cofactor>
    <text evidence="10">Binds 1 zinc ion per subunit.</text>
</comment>
<reference evidence="15" key="1">
    <citation type="journal article" date="2019" name="Int. J. Syst. Evol. Microbiol.">
        <title>The Global Catalogue of Microorganisms (GCM) 10K type strain sequencing project: providing services to taxonomists for standard genome sequencing and annotation.</title>
        <authorList>
            <consortium name="The Broad Institute Genomics Platform"/>
            <consortium name="The Broad Institute Genome Sequencing Center for Infectious Disease"/>
            <person name="Wu L."/>
            <person name="Ma J."/>
        </authorList>
    </citation>
    <scope>NUCLEOTIDE SEQUENCE [LARGE SCALE GENOMIC DNA]</scope>
    <source>
        <strain evidence="15">NBRC 109341</strain>
    </source>
</reference>
<dbReference type="InterPro" id="IPR001915">
    <property type="entry name" value="Peptidase_M48"/>
</dbReference>
<evidence type="ECO:0000256" key="9">
    <source>
        <dbReference type="ARBA" id="ARBA00023136"/>
    </source>
</evidence>
<keyword evidence="5 10" id="KW-0378">Hydrolase</keyword>
<proteinExistence type="inferred from homology"/>
<sequence length="357" mass="39346">MLIFESQREARARTRQLLLAFLLTVLLLVLAVNAALALAWGITWAFWVPVSLGYPRHFFAVNTGVTLLFVLGGWWVESSRLSHGGAQWLAERMGARPLQPGSDFDEHRLAHIADEMAIASGMDRPVVMVVARDGGINAFATGWDQRDAVVAVTRGALDHLSREELQGLVAHEFSHIREGDTRLNMRLIGMVFGLEMIWRMGQTLAEPDELGRRSLLVPLGLALMAAGWLGWLAGHVLQAAVSRQREFLADARAVQWTRSRDGLGGVLRKVWRQRLDGLALPATDSLVQHLLLVGDETGRMAGWLDAHPPLAERVRRLYGRSMGPMPLTRPDERPPVATPEAVPATVPAGDASGWRIV</sequence>
<comment type="caution">
    <text evidence="14">The sequence shown here is derived from an EMBL/GenBank/DDBJ whole genome shotgun (WGS) entry which is preliminary data.</text>
</comment>
<feature type="compositionally biased region" description="Low complexity" evidence="11">
    <location>
        <begin position="338"/>
        <end position="348"/>
    </location>
</feature>
<name>A0ABQ6C799_9BURK</name>
<dbReference type="RefSeq" id="WP_284308521.1">
    <property type="nucleotide sequence ID" value="NZ_BSPB01000031.1"/>
</dbReference>
<accession>A0ABQ6C799</accession>
<keyword evidence="15" id="KW-1185">Reference proteome</keyword>
<evidence type="ECO:0000313" key="14">
    <source>
        <dbReference type="EMBL" id="GLS15679.1"/>
    </source>
</evidence>
<keyword evidence="1" id="KW-1003">Cell membrane</keyword>
<gene>
    <name evidence="14" type="ORF">GCM10007935_31150</name>
</gene>
<comment type="similarity">
    <text evidence="10">Belongs to the peptidase M48 family.</text>
</comment>
<evidence type="ECO:0000259" key="13">
    <source>
        <dbReference type="Pfam" id="PF01435"/>
    </source>
</evidence>
<keyword evidence="7 12" id="KW-1133">Transmembrane helix</keyword>
<keyword evidence="3 12" id="KW-0812">Transmembrane</keyword>
<organism evidence="14 15">
    <name type="scientific">Hydrogenophaga electricum</name>
    <dbReference type="NCBI Taxonomy" id="1230953"/>
    <lineage>
        <taxon>Bacteria</taxon>
        <taxon>Pseudomonadati</taxon>
        <taxon>Pseudomonadota</taxon>
        <taxon>Betaproteobacteria</taxon>
        <taxon>Burkholderiales</taxon>
        <taxon>Comamonadaceae</taxon>
        <taxon>Hydrogenophaga</taxon>
    </lineage>
</organism>
<evidence type="ECO:0000256" key="8">
    <source>
        <dbReference type="ARBA" id="ARBA00023049"/>
    </source>
</evidence>
<keyword evidence="6 10" id="KW-0862">Zinc</keyword>
<evidence type="ECO:0000256" key="7">
    <source>
        <dbReference type="ARBA" id="ARBA00022989"/>
    </source>
</evidence>
<evidence type="ECO:0000313" key="15">
    <source>
        <dbReference type="Proteomes" id="UP001156903"/>
    </source>
</evidence>
<evidence type="ECO:0000256" key="1">
    <source>
        <dbReference type="ARBA" id="ARBA00022475"/>
    </source>
</evidence>
<dbReference type="PANTHER" id="PTHR43221:SF2">
    <property type="entry name" value="PROTEASE HTPX HOMOLOG"/>
    <property type="match status" value="1"/>
</dbReference>
<dbReference type="Gene3D" id="3.30.2010.10">
    <property type="entry name" value="Metalloproteases ('zincins'), catalytic domain"/>
    <property type="match status" value="1"/>
</dbReference>
<evidence type="ECO:0000256" key="6">
    <source>
        <dbReference type="ARBA" id="ARBA00022833"/>
    </source>
</evidence>
<dbReference type="PANTHER" id="PTHR43221">
    <property type="entry name" value="PROTEASE HTPX"/>
    <property type="match status" value="1"/>
</dbReference>
<feature type="transmembrane region" description="Helical" evidence="12">
    <location>
        <begin position="183"/>
        <end position="200"/>
    </location>
</feature>
<evidence type="ECO:0000256" key="11">
    <source>
        <dbReference type="SAM" id="MobiDB-lite"/>
    </source>
</evidence>
<feature type="region of interest" description="Disordered" evidence="11">
    <location>
        <begin position="322"/>
        <end position="357"/>
    </location>
</feature>
<protein>
    <recommendedName>
        <fullName evidence="13">Peptidase M48 domain-containing protein</fullName>
    </recommendedName>
</protein>
<evidence type="ECO:0000256" key="4">
    <source>
        <dbReference type="ARBA" id="ARBA00022723"/>
    </source>
</evidence>
<evidence type="ECO:0000256" key="3">
    <source>
        <dbReference type="ARBA" id="ARBA00022692"/>
    </source>
</evidence>
<evidence type="ECO:0000256" key="5">
    <source>
        <dbReference type="ARBA" id="ARBA00022801"/>
    </source>
</evidence>
<dbReference type="InterPro" id="IPR050083">
    <property type="entry name" value="HtpX_protease"/>
</dbReference>